<keyword evidence="2" id="KW-1003">Cell membrane</keyword>
<keyword evidence="4 6" id="KW-1133">Transmembrane helix</keyword>
<feature type="transmembrane region" description="Helical" evidence="6">
    <location>
        <begin position="327"/>
        <end position="348"/>
    </location>
</feature>
<gene>
    <name evidence="8" type="ORF">JOF34_000246</name>
</gene>
<name>A0ABS4ZF98_9MICO</name>
<keyword evidence="5 6" id="KW-0472">Membrane</keyword>
<evidence type="ECO:0000256" key="1">
    <source>
        <dbReference type="ARBA" id="ARBA00004651"/>
    </source>
</evidence>
<evidence type="ECO:0000256" key="2">
    <source>
        <dbReference type="ARBA" id="ARBA00022475"/>
    </source>
</evidence>
<feature type="transmembrane region" description="Helical" evidence="6">
    <location>
        <begin position="304"/>
        <end position="321"/>
    </location>
</feature>
<sequence length="757" mass="77501">MRARDLRMLPVVVSCAAIALISVLLPNISGFIAVACWTASLAAVGVALRARRSHGAALIAVACVAGAVAASHVALAEPGRVAAAEYLGDRVTDHVVRVDSKVEPGGGMLWFTGDIDTPGGVVPVRVTWRTDSAASDGLDLGAVVRVTGRVDATGRGDGAVVALRATHIEVAEPPPHLFAASTSLRRGFVNDVVAGLPDPAAGLLPGLSVGETSGVSEDMHEAMIISSLSHLTAVSGSNCALVVGIAFAICAAVGARRWVRVVVALGALVFFVVIVTPEESVLRAATMAAVAMLALLLGRAGAGVAVLSVAITVLICSDPWLAASYPFLLSSVATAALLLLAEPLASGLRRWMPRALALGIAVPLAAQLACQPIVLLFAPEVPLLSVPANMIAAPAAPIATVLGFLACITQPIPVFSYGVAAIAWLPSAWIAHTALTFSSLPMASVDGSVGWWGFSALVLIGALTTIAIIPLRRGRLSRLVRAVSSGALALIIGVMAGKVALESVVAPLTTPRDWAIALCDVGQGDAIVVRSAGRVALIDTGPEPEALSTCFAKLGVDHVDIAFLTHFDHDHVGAVEVIAGRVDTVVYGPTDDDADVPSLDVLGAGEVREGEAGMAGTLGDAVWRIVWPRNGGTGFDAGNATSLVIDIGGGEVPRTLLLGDLGEAPQRVLAGAGAVAGPYDVVKVAHHGSRDQLDALYETISAPISLIGVGENSYGHPHPDVLEMLARTGTLIGRSDEDGLVLVAIIDDGLSLWREHG</sequence>
<keyword evidence="9" id="KW-1185">Reference proteome</keyword>
<dbReference type="SUPFAM" id="SSF56281">
    <property type="entry name" value="Metallo-hydrolase/oxidoreductase"/>
    <property type="match status" value="1"/>
</dbReference>
<evidence type="ECO:0000256" key="4">
    <source>
        <dbReference type="ARBA" id="ARBA00022989"/>
    </source>
</evidence>
<dbReference type="PANTHER" id="PTHR30619:SF1">
    <property type="entry name" value="RECOMBINATION PROTEIN 2"/>
    <property type="match status" value="1"/>
</dbReference>
<accession>A0ABS4ZF98</accession>
<dbReference type="InterPro" id="IPR001279">
    <property type="entry name" value="Metallo-B-lactamas"/>
</dbReference>
<dbReference type="InterPro" id="IPR004477">
    <property type="entry name" value="ComEC_N"/>
</dbReference>
<proteinExistence type="predicted"/>
<feature type="transmembrane region" description="Helical" evidence="6">
    <location>
        <begin position="228"/>
        <end position="251"/>
    </location>
</feature>
<dbReference type="PANTHER" id="PTHR30619">
    <property type="entry name" value="DNA INTERNALIZATION/COMPETENCE PROTEIN COMEC/REC2"/>
    <property type="match status" value="1"/>
</dbReference>
<evidence type="ECO:0000313" key="9">
    <source>
        <dbReference type="Proteomes" id="UP001519362"/>
    </source>
</evidence>
<feature type="domain" description="Metallo-beta-lactamase" evidence="7">
    <location>
        <begin position="523"/>
        <end position="711"/>
    </location>
</feature>
<feature type="transmembrane region" description="Helical" evidence="6">
    <location>
        <begin position="415"/>
        <end position="437"/>
    </location>
</feature>
<organism evidence="8 9">
    <name type="scientific">Microbacterium amylolyticum</name>
    <dbReference type="NCBI Taxonomy" id="936337"/>
    <lineage>
        <taxon>Bacteria</taxon>
        <taxon>Bacillati</taxon>
        <taxon>Actinomycetota</taxon>
        <taxon>Actinomycetes</taxon>
        <taxon>Micrococcales</taxon>
        <taxon>Microbacteriaceae</taxon>
        <taxon>Microbacterium</taxon>
    </lineage>
</organism>
<feature type="transmembrane region" description="Helical" evidence="6">
    <location>
        <begin position="7"/>
        <end position="25"/>
    </location>
</feature>
<comment type="subcellular location">
    <subcellularLocation>
        <location evidence="1">Cell membrane</location>
        <topology evidence="1">Multi-pass membrane protein</topology>
    </subcellularLocation>
</comment>
<dbReference type="InterPro" id="IPR052159">
    <property type="entry name" value="Competence_DNA_uptake"/>
</dbReference>
<feature type="transmembrane region" description="Helical" evidence="6">
    <location>
        <begin position="355"/>
        <end position="378"/>
    </location>
</feature>
<feature type="transmembrane region" description="Helical" evidence="6">
    <location>
        <begin position="55"/>
        <end position="75"/>
    </location>
</feature>
<dbReference type="RefSeq" id="WP_165132255.1">
    <property type="nucleotide sequence ID" value="NZ_CP049253.1"/>
</dbReference>
<feature type="transmembrane region" description="Helical" evidence="6">
    <location>
        <begin position="390"/>
        <end position="408"/>
    </location>
</feature>
<comment type="caution">
    <text evidence="8">The sequence shown here is derived from an EMBL/GenBank/DDBJ whole genome shotgun (WGS) entry which is preliminary data.</text>
</comment>
<dbReference type="Gene3D" id="3.60.15.10">
    <property type="entry name" value="Ribonuclease Z/Hydroxyacylglutathione hydrolase-like"/>
    <property type="match status" value="1"/>
</dbReference>
<evidence type="ECO:0000259" key="7">
    <source>
        <dbReference type="SMART" id="SM00849"/>
    </source>
</evidence>
<protein>
    <submittedName>
        <fullName evidence="8">Competence protein ComEC</fullName>
    </submittedName>
</protein>
<evidence type="ECO:0000256" key="6">
    <source>
        <dbReference type="SAM" id="Phobius"/>
    </source>
</evidence>
<keyword evidence="3 6" id="KW-0812">Transmembrane</keyword>
<dbReference type="InterPro" id="IPR036866">
    <property type="entry name" value="RibonucZ/Hydroxyglut_hydro"/>
</dbReference>
<dbReference type="SMART" id="SM00849">
    <property type="entry name" value="Lactamase_B"/>
    <property type="match status" value="1"/>
</dbReference>
<evidence type="ECO:0000256" key="3">
    <source>
        <dbReference type="ARBA" id="ARBA00022692"/>
    </source>
</evidence>
<dbReference type="Pfam" id="PF03772">
    <property type="entry name" value="Competence"/>
    <property type="match status" value="1"/>
</dbReference>
<dbReference type="Pfam" id="PF00753">
    <property type="entry name" value="Lactamase_B"/>
    <property type="match status" value="1"/>
</dbReference>
<dbReference type="Proteomes" id="UP001519362">
    <property type="component" value="Unassembled WGS sequence"/>
</dbReference>
<dbReference type="EMBL" id="JAGIOL010000001">
    <property type="protein sequence ID" value="MBP2435660.1"/>
    <property type="molecule type" value="Genomic_DNA"/>
</dbReference>
<evidence type="ECO:0000256" key="5">
    <source>
        <dbReference type="ARBA" id="ARBA00023136"/>
    </source>
</evidence>
<evidence type="ECO:0000313" key="8">
    <source>
        <dbReference type="EMBL" id="MBP2435660.1"/>
    </source>
</evidence>
<feature type="transmembrane region" description="Helical" evidence="6">
    <location>
        <begin position="449"/>
        <end position="471"/>
    </location>
</feature>
<reference evidence="8 9" key="1">
    <citation type="submission" date="2021-03" db="EMBL/GenBank/DDBJ databases">
        <title>Sequencing the genomes of 1000 actinobacteria strains.</title>
        <authorList>
            <person name="Klenk H.-P."/>
        </authorList>
    </citation>
    <scope>NUCLEOTIDE SEQUENCE [LARGE SCALE GENOMIC DNA]</scope>
    <source>
        <strain evidence="8 9">DSM 24221</strain>
    </source>
</reference>
<feature type="transmembrane region" description="Helical" evidence="6">
    <location>
        <begin position="258"/>
        <end position="275"/>
    </location>
</feature>
<feature type="transmembrane region" description="Helical" evidence="6">
    <location>
        <begin position="483"/>
        <end position="501"/>
    </location>
</feature>
<dbReference type="NCBIfam" id="TIGR00360">
    <property type="entry name" value="ComEC_N-term"/>
    <property type="match status" value="1"/>
</dbReference>